<dbReference type="Gene3D" id="2.60.120.650">
    <property type="entry name" value="Cupin"/>
    <property type="match status" value="1"/>
</dbReference>
<dbReference type="SUPFAM" id="SSF52490">
    <property type="entry name" value="Tubulin nucleotide-binding domain-like"/>
    <property type="match status" value="1"/>
</dbReference>
<keyword evidence="14" id="KW-0378">Hydrolase</keyword>
<evidence type="ECO:0000259" key="32">
    <source>
        <dbReference type="PROSITE" id="PS51184"/>
    </source>
</evidence>
<evidence type="ECO:0000256" key="16">
    <source>
        <dbReference type="ARBA" id="ARBA00022853"/>
    </source>
</evidence>
<dbReference type="Pfam" id="PF00091">
    <property type="entry name" value="Tubulin"/>
    <property type="match status" value="1"/>
</dbReference>
<dbReference type="GO" id="GO:0005874">
    <property type="term" value="C:microtubule"/>
    <property type="evidence" value="ECO:0007669"/>
    <property type="project" value="UniProtKB-KW"/>
</dbReference>
<dbReference type="InterPro" id="IPR002452">
    <property type="entry name" value="Alpha_tubulin"/>
</dbReference>
<evidence type="ECO:0000256" key="1">
    <source>
        <dbReference type="ARBA" id="ARBA00001946"/>
    </source>
</evidence>
<dbReference type="FunFam" id="1.10.150.60:FF:000001">
    <property type="entry name" value="Putative lysine-specific demethylase 5b"/>
    <property type="match status" value="1"/>
</dbReference>
<dbReference type="Pfam" id="PF08429">
    <property type="entry name" value="PLU-1"/>
    <property type="match status" value="1"/>
</dbReference>
<keyword evidence="15" id="KW-0862">Zinc</keyword>
<dbReference type="Pfam" id="PF01388">
    <property type="entry name" value="ARID"/>
    <property type="match status" value="1"/>
</dbReference>
<dbReference type="GO" id="GO:0006355">
    <property type="term" value="P:regulation of DNA-templated transcription"/>
    <property type="evidence" value="ECO:0007669"/>
    <property type="project" value="UniProtKB-ARBA"/>
</dbReference>
<dbReference type="InterPro" id="IPR017975">
    <property type="entry name" value="Tubulin_CS"/>
</dbReference>
<feature type="region of interest" description="Disordered" evidence="28">
    <location>
        <begin position="737"/>
        <end position="758"/>
    </location>
</feature>
<dbReference type="GO" id="GO:0007017">
    <property type="term" value="P:microtubule-based process"/>
    <property type="evidence" value="ECO:0007669"/>
    <property type="project" value="InterPro"/>
</dbReference>
<dbReference type="InterPro" id="IPR001965">
    <property type="entry name" value="Znf_PHD"/>
</dbReference>
<dbReference type="InterPro" id="IPR036525">
    <property type="entry name" value="Tubulin/FtsZ_GTPase_sf"/>
</dbReference>
<gene>
    <name evidence="33" type="ORF">J4Q44_G00215330</name>
</gene>
<evidence type="ECO:0000256" key="14">
    <source>
        <dbReference type="ARBA" id="ARBA00022801"/>
    </source>
</evidence>
<dbReference type="InterPro" id="IPR011011">
    <property type="entry name" value="Znf_FYVE_PHD"/>
</dbReference>
<dbReference type="SMART" id="SM00865">
    <property type="entry name" value="Tubulin_C"/>
    <property type="match status" value="1"/>
</dbReference>
<evidence type="ECO:0000256" key="12">
    <source>
        <dbReference type="ARBA" id="ARBA00022741"/>
    </source>
</evidence>
<evidence type="ECO:0000256" key="15">
    <source>
        <dbReference type="ARBA" id="ARBA00022833"/>
    </source>
</evidence>
<dbReference type="Pfam" id="PF00628">
    <property type="entry name" value="PHD"/>
    <property type="match status" value="3"/>
</dbReference>
<dbReference type="Proteomes" id="UP001356427">
    <property type="component" value="Unassembled WGS sequence"/>
</dbReference>
<dbReference type="InterPro" id="IPR008280">
    <property type="entry name" value="Tub_FtsZ_C"/>
</dbReference>
<feature type="region of interest" description="Disordered" evidence="28">
    <location>
        <begin position="1820"/>
        <end position="1938"/>
    </location>
</feature>
<dbReference type="CDD" id="cd15687">
    <property type="entry name" value="PHD3_KDM5B"/>
    <property type="match status" value="1"/>
</dbReference>
<dbReference type="FunFam" id="1.10.287.600:FF:000005">
    <property type="entry name" value="Tubulin alpha chain"/>
    <property type="match status" value="1"/>
</dbReference>
<evidence type="ECO:0000256" key="3">
    <source>
        <dbReference type="ARBA" id="ARBA00004123"/>
    </source>
</evidence>
<keyword evidence="10" id="KW-0479">Metal-binding</keyword>
<evidence type="ECO:0000256" key="19">
    <source>
        <dbReference type="ARBA" id="ARBA00023004"/>
    </source>
</evidence>
<keyword evidence="20" id="KW-0805">Transcription regulation</keyword>
<keyword evidence="11" id="KW-0677">Repeat</keyword>
<comment type="similarity">
    <text evidence="6">Belongs to the tubulin family.</text>
</comment>
<dbReference type="Pfam" id="PF02375">
    <property type="entry name" value="JmjN"/>
    <property type="match status" value="1"/>
</dbReference>
<evidence type="ECO:0000256" key="26">
    <source>
        <dbReference type="ARBA" id="ARBA00049117"/>
    </source>
</evidence>
<dbReference type="InterPro" id="IPR003347">
    <property type="entry name" value="JmjC_dom"/>
</dbReference>
<evidence type="ECO:0000256" key="23">
    <source>
        <dbReference type="ARBA" id="ARBA00023212"/>
    </source>
</evidence>
<comment type="cofactor">
    <cofactor evidence="2">
        <name>Fe(2+)</name>
        <dbReference type="ChEBI" id="CHEBI:29033"/>
    </cofactor>
</comment>
<dbReference type="InterPro" id="IPR003349">
    <property type="entry name" value="JmjN"/>
</dbReference>
<keyword evidence="19" id="KW-0408">Iron</keyword>
<dbReference type="Gene3D" id="3.40.50.1440">
    <property type="entry name" value="Tubulin/FtsZ, GTPase domain"/>
    <property type="match status" value="1"/>
</dbReference>
<evidence type="ECO:0000256" key="11">
    <source>
        <dbReference type="ARBA" id="ARBA00022737"/>
    </source>
</evidence>
<dbReference type="Pfam" id="PF03953">
    <property type="entry name" value="Tubulin_C"/>
    <property type="match status" value="1"/>
</dbReference>
<feature type="compositionally biased region" description="Basic and acidic residues" evidence="28">
    <location>
        <begin position="1847"/>
        <end position="1857"/>
    </location>
</feature>
<evidence type="ECO:0000256" key="8">
    <source>
        <dbReference type="ARBA" id="ARBA00022490"/>
    </source>
</evidence>
<dbReference type="Pfam" id="PF02373">
    <property type="entry name" value="JmjC"/>
    <property type="match status" value="1"/>
</dbReference>
<dbReference type="PANTHER" id="PTHR11588">
    <property type="entry name" value="TUBULIN"/>
    <property type="match status" value="1"/>
</dbReference>
<dbReference type="InterPro" id="IPR019786">
    <property type="entry name" value="Zinc_finger_PHD-type_CS"/>
</dbReference>
<evidence type="ECO:0000259" key="31">
    <source>
        <dbReference type="PROSITE" id="PS51183"/>
    </source>
</evidence>
<dbReference type="GO" id="GO:0005654">
    <property type="term" value="C:nucleoplasm"/>
    <property type="evidence" value="ECO:0007669"/>
    <property type="project" value="UniProtKB-ARBA"/>
</dbReference>
<evidence type="ECO:0000259" key="29">
    <source>
        <dbReference type="PROSITE" id="PS50016"/>
    </source>
</evidence>
<dbReference type="Pfam" id="PF02928">
    <property type="entry name" value="zf-C5HC2"/>
    <property type="match status" value="1"/>
</dbReference>
<dbReference type="InterPro" id="IPR013637">
    <property type="entry name" value="Lys_sp_deMease-like_dom"/>
</dbReference>
<feature type="domain" description="PHD-type" evidence="29">
    <location>
        <begin position="1927"/>
        <end position="1981"/>
    </location>
</feature>
<keyword evidence="17" id="KW-0223">Dioxygenase</keyword>
<dbReference type="InterPro" id="IPR001606">
    <property type="entry name" value="ARID_dom"/>
</dbReference>
<evidence type="ECO:0000256" key="10">
    <source>
        <dbReference type="ARBA" id="ARBA00022723"/>
    </source>
</evidence>
<evidence type="ECO:0000256" key="7">
    <source>
        <dbReference type="ARBA" id="ARBA00012902"/>
    </source>
</evidence>
<dbReference type="SMART" id="SM01014">
    <property type="entry name" value="ARID"/>
    <property type="match status" value="1"/>
</dbReference>
<dbReference type="GO" id="GO:0016787">
    <property type="term" value="F:hydrolase activity"/>
    <property type="evidence" value="ECO:0007669"/>
    <property type="project" value="UniProtKB-KW"/>
</dbReference>
<dbReference type="FunFam" id="3.30.40.10:FF:000709">
    <property type="entry name" value="Lysine-specific demethylase 5B-B"/>
    <property type="match status" value="1"/>
</dbReference>
<feature type="domain" description="PHD-type" evidence="29">
    <location>
        <begin position="1637"/>
        <end position="1685"/>
    </location>
</feature>
<dbReference type="FunFam" id="3.30.40.10:FF:000023">
    <property type="entry name" value="Lysine (K)-specific demethylase 5A"/>
    <property type="match status" value="1"/>
</dbReference>
<evidence type="ECO:0000256" key="5">
    <source>
        <dbReference type="ARBA" id="ARBA00006801"/>
    </source>
</evidence>
<dbReference type="InterPro" id="IPR013083">
    <property type="entry name" value="Znf_RING/FYVE/PHD"/>
</dbReference>
<feature type="domain" description="ARID" evidence="30">
    <location>
        <begin position="533"/>
        <end position="623"/>
    </location>
</feature>
<dbReference type="FunFam" id="2.60.120.650:FF:000020">
    <property type="entry name" value="Lysine (K)-specific demethylase 5Bb"/>
    <property type="match status" value="1"/>
</dbReference>
<dbReference type="PROSITE" id="PS01359">
    <property type="entry name" value="ZF_PHD_1"/>
    <property type="match status" value="2"/>
</dbReference>
<comment type="caution">
    <text evidence="33">The sequence shown here is derived from an EMBL/GenBank/DDBJ whole genome shotgun (WGS) entry which is preliminary data.</text>
</comment>
<dbReference type="InterPro" id="IPR036431">
    <property type="entry name" value="ARID_dom_sf"/>
</dbReference>
<evidence type="ECO:0000313" key="34">
    <source>
        <dbReference type="Proteomes" id="UP001356427"/>
    </source>
</evidence>
<dbReference type="Gene3D" id="3.30.1330.20">
    <property type="entry name" value="Tubulin/FtsZ, C-terminal domain"/>
    <property type="match status" value="1"/>
</dbReference>
<dbReference type="Pfam" id="PF21323">
    <property type="entry name" value="KDM5_C-hel"/>
    <property type="match status" value="1"/>
</dbReference>
<dbReference type="Gene3D" id="1.10.287.600">
    <property type="entry name" value="Helix hairpin bin"/>
    <property type="match status" value="1"/>
</dbReference>
<evidence type="ECO:0000259" key="30">
    <source>
        <dbReference type="PROSITE" id="PS51011"/>
    </source>
</evidence>
<dbReference type="Gene3D" id="1.10.150.60">
    <property type="entry name" value="ARID DNA-binding domain"/>
    <property type="match status" value="1"/>
</dbReference>
<evidence type="ECO:0000256" key="22">
    <source>
        <dbReference type="ARBA" id="ARBA00023163"/>
    </source>
</evidence>
<evidence type="ECO:0000256" key="13">
    <source>
        <dbReference type="ARBA" id="ARBA00022771"/>
    </source>
</evidence>
<keyword evidence="8" id="KW-0963">Cytoplasm</keyword>
<name>A0AAN8LGU7_9TELE</name>
<keyword evidence="13 27" id="KW-0863">Zinc-finger</keyword>
<dbReference type="SMART" id="SM00558">
    <property type="entry name" value="JmjC"/>
    <property type="match status" value="1"/>
</dbReference>
<keyword evidence="16" id="KW-0156">Chromatin regulator</keyword>
<evidence type="ECO:0000256" key="6">
    <source>
        <dbReference type="ARBA" id="ARBA00009636"/>
    </source>
</evidence>
<feature type="domain" description="PHD-type" evidence="29">
    <location>
        <begin position="770"/>
        <end position="820"/>
    </location>
</feature>
<comment type="similarity">
    <text evidence="5">Belongs to the JARID1 histone demethylase family.</text>
</comment>
<dbReference type="CDD" id="cd15603">
    <property type="entry name" value="PHD1_KDM5B"/>
    <property type="match status" value="1"/>
</dbReference>
<feature type="compositionally biased region" description="Basic and acidic residues" evidence="28">
    <location>
        <begin position="1898"/>
        <end position="1908"/>
    </location>
</feature>
<dbReference type="InterPro" id="IPR047978">
    <property type="entry name" value="KDM5B_PHD1"/>
</dbReference>
<comment type="catalytic activity">
    <reaction evidence="25">
        <text>N(6),N(6),N(6)-trimethyl-L-lysyl(4)-[histone H3] + 3 2-oxoglutarate + 3 O2 = L-lysyl(4)-[histone H3] + 3 formaldehyde + 3 succinate + 3 CO2</text>
        <dbReference type="Rhea" id="RHEA:60208"/>
        <dbReference type="Rhea" id="RHEA-COMP:15537"/>
        <dbReference type="Rhea" id="RHEA-COMP:15547"/>
        <dbReference type="ChEBI" id="CHEBI:15379"/>
        <dbReference type="ChEBI" id="CHEBI:16526"/>
        <dbReference type="ChEBI" id="CHEBI:16810"/>
        <dbReference type="ChEBI" id="CHEBI:16842"/>
        <dbReference type="ChEBI" id="CHEBI:29969"/>
        <dbReference type="ChEBI" id="CHEBI:30031"/>
        <dbReference type="ChEBI" id="CHEBI:61961"/>
        <dbReference type="EC" id="1.14.11.67"/>
    </reaction>
</comment>
<feature type="region of interest" description="Disordered" evidence="28">
    <location>
        <begin position="1738"/>
        <end position="1759"/>
    </location>
</feature>
<keyword evidence="9" id="KW-0493">Microtubule</keyword>
<dbReference type="InterPro" id="IPR000217">
    <property type="entry name" value="Tubulin"/>
</dbReference>
<evidence type="ECO:0000313" key="33">
    <source>
        <dbReference type="EMBL" id="KAK6308262.1"/>
    </source>
</evidence>
<dbReference type="CDD" id="cd15607">
    <property type="entry name" value="PHD2_KDM5B"/>
    <property type="match status" value="1"/>
</dbReference>
<keyword evidence="21" id="KW-0342">GTP-binding</keyword>
<evidence type="ECO:0000256" key="20">
    <source>
        <dbReference type="ARBA" id="ARBA00023015"/>
    </source>
</evidence>
<feature type="domain" description="JmjC" evidence="32">
    <location>
        <begin position="914"/>
        <end position="1080"/>
    </location>
</feature>
<comment type="catalytic activity">
    <reaction evidence="26">
        <text>GTP + H2O = GDP + phosphate + H(+)</text>
        <dbReference type="Rhea" id="RHEA:19669"/>
        <dbReference type="ChEBI" id="CHEBI:15377"/>
        <dbReference type="ChEBI" id="CHEBI:15378"/>
        <dbReference type="ChEBI" id="CHEBI:37565"/>
        <dbReference type="ChEBI" id="CHEBI:43474"/>
        <dbReference type="ChEBI" id="CHEBI:58189"/>
    </reaction>
    <physiologicalReaction direction="left-to-right" evidence="26">
        <dbReference type="Rhea" id="RHEA:19670"/>
    </physiologicalReaction>
</comment>
<evidence type="ECO:0000256" key="17">
    <source>
        <dbReference type="ARBA" id="ARBA00022964"/>
    </source>
</evidence>
<dbReference type="PRINTS" id="PR01161">
    <property type="entry name" value="TUBULIN"/>
</dbReference>
<comment type="subcellular location">
    <subcellularLocation>
        <location evidence="4">Cytoplasm</location>
        <location evidence="4">Cytoskeleton</location>
    </subcellularLocation>
    <subcellularLocation>
        <location evidence="3">Nucleus</location>
    </subcellularLocation>
</comment>
<protein>
    <recommendedName>
        <fullName evidence="7">[histone H3]-trimethyl-L-lysine(4) demethylase</fullName>
        <ecNumber evidence="7">1.14.11.67</ecNumber>
    </recommendedName>
</protein>
<evidence type="ECO:0000256" key="2">
    <source>
        <dbReference type="ARBA" id="ARBA00001954"/>
    </source>
</evidence>
<dbReference type="EMBL" id="JAGTTL010000019">
    <property type="protein sequence ID" value="KAK6308262.1"/>
    <property type="molecule type" value="Genomic_DNA"/>
</dbReference>
<dbReference type="EC" id="1.14.11.67" evidence="7"/>
<dbReference type="SMART" id="SM00249">
    <property type="entry name" value="PHD"/>
    <property type="match status" value="3"/>
</dbReference>
<dbReference type="InterPro" id="IPR004198">
    <property type="entry name" value="Znf_C5HC2"/>
</dbReference>
<dbReference type="InterPro" id="IPR003008">
    <property type="entry name" value="Tubulin_FtsZ_GTPase"/>
</dbReference>
<feature type="domain" description="JmjN" evidence="31">
    <location>
        <begin position="468"/>
        <end position="509"/>
    </location>
</feature>
<evidence type="ECO:0000256" key="21">
    <source>
        <dbReference type="ARBA" id="ARBA00023134"/>
    </source>
</evidence>
<dbReference type="Gene3D" id="3.30.40.10">
    <property type="entry name" value="Zinc/RING finger domain, C3HC4 (zinc finger)"/>
    <property type="match status" value="3"/>
</dbReference>
<keyword evidence="34" id="KW-1185">Reference proteome</keyword>
<dbReference type="InterPro" id="IPR019787">
    <property type="entry name" value="Znf_PHD-finger"/>
</dbReference>
<dbReference type="SMART" id="SM00501">
    <property type="entry name" value="BRIGHT"/>
    <property type="match status" value="1"/>
</dbReference>
<dbReference type="SMART" id="SM00545">
    <property type="entry name" value="JmjN"/>
    <property type="match status" value="1"/>
</dbReference>
<sequence>MRECISIHVGQAGVQTGNACWELFCLEHGVGPDGVFNEEDQGPNSRTDPFNTFFHTGSSGRHVPRAIFVDLEPTVVDEVRTGLYRQLYHPEQLISGKEDAANNYARGHYTVGKEIIDGVLERIRKMTDQCTGLQGFLIFHSFGGGTGSGFTSLLMERLSVDYGKKSKLEFAIYPAPQVSTAVVEPYNSILTTHTTLDHSDCAFMVDNEAIYDICRRNLDVERPSYTNLNRLIGQIVSSITASLRFDGALNVDLTEFQTNLVPFPRIHFPLVTYAPIISAEKAYHEQLTVSEITTACFEPSNQMVKCDPRHGMYMACCMLYRGDVVPKDVNAAIQNIKTKRSIQFVEWCPTGFKVGINYQPPTAVPGGDLAKVQRAVCMLSNTTAIAEAWARLDHKFDLMYAKRAFVHWYVGEGMEEGEFSEAREDLACLEKDYEELGRTSTESDDDEADWTTKMTQPRPDEFKPPPECPVFEPSWEEFADPFAFINKIRPIAEKTGICKVRPPPGWQPPFACNVDRLHFTPRIQRLNELEAQTRVKLNFLDKIAKFWELQGCSLKIPHVERKILDLYQLNKNVADEGGFDIVCRDRRWTAIALKMGFAPGKAVGSHLRSHYERILYPYNLFQSGANLLAPELASKLMCLVSAPELDTFVQKPTLPVDTSDKEYKPHDLAERQQFVQPAESCCNSARRAKRMRVESGCVKTEPGTEPCENRPNLRRRMGSFVAKSEPEKEIPILVKQEPIGPVSEADENKSRYKKKPSLDVPPPAVSVVDLYMCLVCGSGSDEDRLLLCDGCDDSYHTFCLIPPLHDVPKGDWRCPKCLAQECSKPQEAFGFEQAYRDYSLRAFGEMADSFKSDYFNMPVHMVPTELVEKEFWRLVSTIEEDVTVEYGADIASKEFGSGFPIRNGRFKVSEKDEKYLKCGWNLNNMAMMDPSVLTHVTADICGMTLPWLYVGMCFSSFCWHIEDHWSYSINYLHWGEPKTWYGAPGFAAEQLEAVMKKLAPELFQIQPDLLHQLVTIMNPNTLMSHGVPIYRTNQCAGEFVITFPRAYHSGFNQGFNFAEAVNFCTVDWMALGRQCVDHYRLLHRYCVFSHDEMICQMASKANSLDVVLASAVQKDMKDMIREEQDLRDKVRKMGVLHCQQAEYNLLQDDERQCAKCRTTCYLSAITCPCSPGQLVCLHHIQNLCSCPLTNYTLNYRFTLDELYPMMNAVKQRAEFYDEWASHVTETLEAKLDKKKSLSVFRSLINKSESKMFPDNDLLRQLRLVTQDAEKCSSVAQQLLNGKRQTRYRCGGGKTQSQLTVEELRSFVRQLYNLPCSLPQAPKLKELLNCIEDFQQHSEKLLADETTGTAEIQSLLDISFDFDVELPELPLLRERLAQARWLEGVQQASTQRSTLTLETMRRLIDQGVGLTPHRSVEKAMARLQELLTVSEHWEDKTSSLLKARPPLSIEALSETAEKVAGIPAYLPNCLMLKVSISRAREWLQEAEALQDEDSIPLFYNLSDMVLRGQDIPVQLGPLKQLESLVAEVQAWKESAAKTFLMKNSHFTLLEVLCPRCEVGAGSPKRKSKKAKDITQHSKKKMVKLDCLSDVEKALSETKDSASALATLGEVRLREMGALSSLRAANESKLLPTADCMDLKVCVCQNPPMGAMLQCELCRDAFHSVCVRAPSDSRSAQAWLCPHCRRSEKPPLDKVLPLLASLQRIQVRLPEGDALHYLVERTVSWQQRARQVSSSCGLPDLEESFATPPSPNGKPTCLSPEWNRTTHDQMVFYTEQRCIPLQDLSVELEELMVEGLLLQVSLPEITQLYHVLLNGLRTHHTNGRTSPQDDDLSDCDKLKQCNSQGRSSPQKEDGLKKEVVNGAEKAKRRLEREAVEPERRDKAKKFRDKAKKFQNKRQKMNKEKSLERKAASTSSSPRSDFSQSDDSEEEMCPAEGCQQPEGDEVDWVQCDGSCNQWFHQVCVGVTAELAEKDDYVCDKCTISDGR</sequence>
<dbReference type="SUPFAM" id="SSF57903">
    <property type="entry name" value="FYVE/PHD zinc finger"/>
    <property type="match status" value="3"/>
</dbReference>
<dbReference type="GO" id="GO:0005525">
    <property type="term" value="F:GTP binding"/>
    <property type="evidence" value="ECO:0007669"/>
    <property type="project" value="UniProtKB-KW"/>
</dbReference>
<dbReference type="PROSITE" id="PS51183">
    <property type="entry name" value="JMJN"/>
    <property type="match status" value="1"/>
</dbReference>
<dbReference type="GO" id="GO:0008270">
    <property type="term" value="F:zinc ion binding"/>
    <property type="evidence" value="ECO:0007669"/>
    <property type="project" value="UniProtKB-KW"/>
</dbReference>
<dbReference type="GO" id="GO:0034647">
    <property type="term" value="F:histone H3K4me/H3K4me2/H3K4me3 demethylase activity"/>
    <property type="evidence" value="ECO:0007669"/>
    <property type="project" value="UniProtKB-EC"/>
</dbReference>
<dbReference type="FunFam" id="3.30.1330.20:FF:000001">
    <property type="entry name" value="Tubulin alpha chain"/>
    <property type="match status" value="1"/>
</dbReference>
<dbReference type="InterPro" id="IPR048615">
    <property type="entry name" value="KDM5_C-hel"/>
</dbReference>
<accession>A0AAN8LGU7</accession>
<dbReference type="InterPro" id="IPR037103">
    <property type="entry name" value="Tubulin/FtsZ-like_C"/>
</dbReference>
<dbReference type="SUPFAM" id="SSF51197">
    <property type="entry name" value="Clavaminate synthase-like"/>
    <property type="match status" value="1"/>
</dbReference>
<comment type="cofactor">
    <cofactor evidence="1">
        <name>Mg(2+)</name>
        <dbReference type="ChEBI" id="CHEBI:18420"/>
    </cofactor>
</comment>
<dbReference type="SUPFAM" id="SSF46774">
    <property type="entry name" value="ARID-like"/>
    <property type="match status" value="1"/>
</dbReference>
<keyword evidence="22" id="KW-0804">Transcription</keyword>
<feature type="compositionally biased region" description="Basic and acidic residues" evidence="28">
    <location>
        <begin position="1868"/>
        <end position="1879"/>
    </location>
</feature>
<feature type="compositionally biased region" description="Low complexity" evidence="28">
    <location>
        <begin position="1910"/>
        <end position="1920"/>
    </location>
</feature>
<dbReference type="PROSITE" id="PS51011">
    <property type="entry name" value="ARID"/>
    <property type="match status" value="1"/>
</dbReference>
<evidence type="ECO:0000256" key="28">
    <source>
        <dbReference type="SAM" id="MobiDB-lite"/>
    </source>
</evidence>
<dbReference type="SMART" id="SM00864">
    <property type="entry name" value="Tubulin"/>
    <property type="match status" value="1"/>
</dbReference>
<evidence type="ECO:0000256" key="24">
    <source>
        <dbReference type="ARBA" id="ARBA00023242"/>
    </source>
</evidence>
<dbReference type="PROSITE" id="PS00227">
    <property type="entry name" value="TUBULIN"/>
    <property type="match status" value="1"/>
</dbReference>
<organism evidence="33 34">
    <name type="scientific">Coregonus suidteri</name>
    <dbReference type="NCBI Taxonomy" id="861788"/>
    <lineage>
        <taxon>Eukaryota</taxon>
        <taxon>Metazoa</taxon>
        <taxon>Chordata</taxon>
        <taxon>Craniata</taxon>
        <taxon>Vertebrata</taxon>
        <taxon>Euteleostomi</taxon>
        <taxon>Actinopterygii</taxon>
        <taxon>Neopterygii</taxon>
        <taxon>Teleostei</taxon>
        <taxon>Protacanthopterygii</taxon>
        <taxon>Salmoniformes</taxon>
        <taxon>Salmonidae</taxon>
        <taxon>Coregoninae</taxon>
        <taxon>Coregonus</taxon>
    </lineage>
</organism>
<dbReference type="PRINTS" id="PR01162">
    <property type="entry name" value="ALPHATUBULIN"/>
</dbReference>
<feature type="compositionally biased region" description="Acidic residues" evidence="28">
    <location>
        <begin position="1921"/>
        <end position="1930"/>
    </location>
</feature>
<keyword evidence="23" id="KW-0206">Cytoskeleton</keyword>
<keyword evidence="12" id="KW-0547">Nucleotide-binding</keyword>
<evidence type="ECO:0000256" key="18">
    <source>
        <dbReference type="ARBA" id="ARBA00023002"/>
    </source>
</evidence>
<feature type="compositionally biased region" description="Basic residues" evidence="28">
    <location>
        <begin position="1880"/>
        <end position="1897"/>
    </location>
</feature>
<dbReference type="InterPro" id="IPR018316">
    <property type="entry name" value="Tubulin/FtsZ_2-layer-sand-dom"/>
</dbReference>
<evidence type="ECO:0000256" key="25">
    <source>
        <dbReference type="ARBA" id="ARBA00048734"/>
    </source>
</evidence>
<reference evidence="33 34" key="1">
    <citation type="submission" date="2021-04" db="EMBL/GenBank/DDBJ databases">
        <authorList>
            <person name="De Guttry C."/>
            <person name="Zahm M."/>
            <person name="Klopp C."/>
            <person name="Cabau C."/>
            <person name="Louis A."/>
            <person name="Berthelot C."/>
            <person name="Parey E."/>
            <person name="Roest Crollius H."/>
            <person name="Montfort J."/>
            <person name="Robinson-Rechavi M."/>
            <person name="Bucao C."/>
            <person name="Bouchez O."/>
            <person name="Gislard M."/>
            <person name="Lluch J."/>
            <person name="Milhes M."/>
            <person name="Lampietro C."/>
            <person name="Lopez Roques C."/>
            <person name="Donnadieu C."/>
            <person name="Braasch I."/>
            <person name="Desvignes T."/>
            <person name="Postlethwait J."/>
            <person name="Bobe J."/>
            <person name="Wedekind C."/>
            <person name="Guiguen Y."/>
        </authorList>
    </citation>
    <scope>NUCLEOTIDE SEQUENCE [LARGE SCALE GENOMIC DNA]</scope>
    <source>
        <strain evidence="33">Cs_M1</strain>
        <tissue evidence="33">Blood</tissue>
    </source>
</reference>
<evidence type="ECO:0000256" key="27">
    <source>
        <dbReference type="PROSITE-ProRule" id="PRU00146"/>
    </source>
</evidence>
<keyword evidence="18" id="KW-0560">Oxidoreductase</keyword>
<proteinExistence type="inferred from homology"/>
<dbReference type="PROSITE" id="PS51184">
    <property type="entry name" value="JMJC"/>
    <property type="match status" value="1"/>
</dbReference>
<dbReference type="SUPFAM" id="SSF55307">
    <property type="entry name" value="Tubulin C-terminal domain-like"/>
    <property type="match status" value="1"/>
</dbReference>
<keyword evidence="24" id="KW-0539">Nucleus</keyword>
<dbReference type="FunFam" id="2.60.120.650:FF:000035">
    <property type="entry name" value="PHD transcription factor Rum1"/>
    <property type="match status" value="1"/>
</dbReference>
<evidence type="ECO:0000256" key="4">
    <source>
        <dbReference type="ARBA" id="ARBA00004245"/>
    </source>
</evidence>
<dbReference type="InterPro" id="IPR047979">
    <property type="entry name" value="KDM5B_PHD3"/>
</dbReference>
<evidence type="ECO:0000256" key="9">
    <source>
        <dbReference type="ARBA" id="ARBA00022701"/>
    </source>
</evidence>
<dbReference type="FunFam" id="3.40.50.1440:FF:000002">
    <property type="entry name" value="Tubulin alpha chain"/>
    <property type="match status" value="1"/>
</dbReference>
<dbReference type="PROSITE" id="PS50016">
    <property type="entry name" value="ZF_PHD_2"/>
    <property type="match status" value="3"/>
</dbReference>
<dbReference type="GO" id="GO:0003677">
    <property type="term" value="F:DNA binding"/>
    <property type="evidence" value="ECO:0007669"/>
    <property type="project" value="InterPro"/>
</dbReference>
<dbReference type="InterPro" id="IPR023123">
    <property type="entry name" value="Tubulin_C"/>
</dbReference>
<dbReference type="GO" id="GO:0005200">
    <property type="term" value="F:structural constituent of cytoskeleton"/>
    <property type="evidence" value="ECO:0007669"/>
    <property type="project" value="InterPro"/>
</dbReference>
<dbReference type="CDD" id="cd02186">
    <property type="entry name" value="alpha_tubulin"/>
    <property type="match status" value="1"/>
</dbReference>